<dbReference type="InterPro" id="IPR046035">
    <property type="entry name" value="DUF5993"/>
</dbReference>
<dbReference type="AlphaFoldDB" id="A0AAD3AUH3"/>
<keyword evidence="1" id="KW-0812">Transmembrane</keyword>
<dbReference type="Proteomes" id="UP000023806">
    <property type="component" value="Unassembled WGS sequence"/>
</dbReference>
<name>A0AAD3AUH3_FRATT</name>
<dbReference type="EMBL" id="JIDS01000002">
    <property type="protein sequence ID" value="EZK38752.1"/>
    <property type="molecule type" value="Genomic_DNA"/>
</dbReference>
<keyword evidence="1" id="KW-1133">Transmembrane helix</keyword>
<protein>
    <submittedName>
        <fullName evidence="2">Uncharacterized protein</fullName>
    </submittedName>
</protein>
<organism evidence="2 3">
    <name type="scientific">Francisella tularensis subsp. tularensis str. SCHU S4 substr. FSC237</name>
    <dbReference type="NCBI Taxonomy" id="1341660"/>
    <lineage>
        <taxon>Bacteria</taxon>
        <taxon>Pseudomonadati</taxon>
        <taxon>Pseudomonadota</taxon>
        <taxon>Gammaproteobacteria</taxon>
        <taxon>Thiotrichales</taxon>
        <taxon>Francisellaceae</taxon>
        <taxon>Francisella</taxon>
    </lineage>
</organism>
<dbReference type="GeneID" id="75265429"/>
<feature type="transmembrane region" description="Helical" evidence="1">
    <location>
        <begin position="26"/>
        <end position="44"/>
    </location>
</feature>
<gene>
    <name evidence="2" type="ORF">P250_03519</name>
</gene>
<proteinExistence type="predicted"/>
<reference evidence="2 3" key="1">
    <citation type="submission" date="2014-03" db="EMBL/GenBank/DDBJ databases">
        <title>The Genome Sequence of Francisella tularensis subsp. tularensis str. SCHU S4 substr. FSC043.</title>
        <authorList>
            <consortium name="The Broad Institute Genomics Platform"/>
            <consortium name="The Broad Institute Genome Sequencing Center for Infectious Disease"/>
            <person name="Chapman S.B."/>
            <person name="Guina T."/>
            <person name="Gelhaus C."/>
            <person name="Comer J."/>
            <person name="Sellati T."/>
            <person name="Sjostedt A."/>
            <person name="Young S.K."/>
            <person name="Zeng Q."/>
            <person name="Gargeya S."/>
            <person name="Abouelleil A."/>
            <person name="Alvarado L."/>
            <person name="Chapman S.B."/>
            <person name="Gainer-Dewar J."/>
            <person name="Goldberg J."/>
            <person name="Griggs A."/>
            <person name="Gujja S."/>
            <person name="Hansen M."/>
            <person name="Howarth C."/>
            <person name="Imamovic A."/>
            <person name="Larimer J."/>
            <person name="Murphy C."/>
            <person name="Naylor J."/>
            <person name="Pearson M."/>
            <person name="Poon T.W."/>
            <person name="Priest M."/>
            <person name="Roberts A."/>
            <person name="Saif S."/>
            <person name="Shea T."/>
            <person name="Sykes S."/>
            <person name="Wortman J."/>
            <person name="Nusbaum C."/>
            <person name="Birren B."/>
        </authorList>
    </citation>
    <scope>NUCLEOTIDE SEQUENCE [LARGE SCALE GENOMIC DNA]</scope>
    <source>
        <strain evidence="2 3">Schu S4</strain>
    </source>
</reference>
<comment type="caution">
    <text evidence="2">The sequence shown here is derived from an EMBL/GenBank/DDBJ whole genome shotgun (WGS) entry which is preliminary data.</text>
</comment>
<dbReference type="RefSeq" id="WP_003025430.1">
    <property type="nucleotide sequence ID" value="NZ_KK211923.1"/>
</dbReference>
<accession>A0AAD3AUH3</accession>
<evidence type="ECO:0000256" key="1">
    <source>
        <dbReference type="SAM" id="Phobius"/>
    </source>
</evidence>
<sequence>MPGILISFTLLFISILIAWFNRRWGVITFSIFLIVAGLVFLHHATNHLSIYL</sequence>
<dbReference type="Pfam" id="PF19455">
    <property type="entry name" value="DUF5993"/>
    <property type="match status" value="1"/>
</dbReference>
<evidence type="ECO:0000313" key="2">
    <source>
        <dbReference type="EMBL" id="EZK38752.1"/>
    </source>
</evidence>
<keyword evidence="1" id="KW-0472">Membrane</keyword>
<evidence type="ECO:0000313" key="3">
    <source>
        <dbReference type="Proteomes" id="UP000023806"/>
    </source>
</evidence>
<feature type="transmembrane region" description="Helical" evidence="1">
    <location>
        <begin position="5"/>
        <end position="20"/>
    </location>
</feature>